<keyword evidence="4 7" id="KW-0378">Hydrolase</keyword>
<dbReference type="GO" id="GO:0006508">
    <property type="term" value="P:proteolysis"/>
    <property type="evidence" value="ECO:0007669"/>
    <property type="project" value="UniProtKB-KW"/>
</dbReference>
<keyword evidence="3 10" id="KW-0732">Signal</keyword>
<sequence length="772" mass="81798">MVRVSMCTLAWAAAAVASLAWAEIDVGNEAASNTTSDAFIVECNTHQDIEPLVDAIQQLEGQVSRRFESDIFYGFTARLKKSTAGARARVENMQGVKNVWPVEVLSVGEEAGETSKQPDAQPVAQPRRRRGLGRRDGDVAGRWHHALTQVDKLHAEGFLGNGIKIAVVDTGIDYTHPALGGCVKPGDGCRVTTGENLSKDGDKTDITDCNGHGTAVAGVLAGDDQERSFRGVAPKATLAAYRVFGCSGTGEDDAMIAGWLKAREDGASIIVSSVGLRGSGWASGAVGTVVSRIVAKGVPCIVALGNDHGRGLFYGTDPSTGHGVVAVNSFAHQRNNGNGSQTAGMSRASTYGPNWDLDIKPNIGAPGDAIPCPKANGGYEECTGTSFAAPQVAGVVALMAERRGSFDPVLLNSLLMATAEPQEDGGLMPVAQQGGGLVRAWDAAYATTVVEPASLAFNDSEHRPTISLRVTNTAESELVYQLSDVPARTLYACLARSVDKRCLIPEYLPLHFPDPRVVQAPATIKLSKSSITVGPGQSATVDISAEDPKGLDQDRLPVWSGWIAVNGSDGKSLSIPYLGLAGSLHEQPVLGQTSISMRISFSEYTYRELEDGALDLGMALTIETLTGTPLTRTEIVPASPLKWLTERLGDVKSFPVPGFPKGRVGRITTRTVWWNSRLESGDYLPVGEYKFVMRALRIFGDPKVESDWDVAETPTFTITDPAGDKACKIYQGGNSGLPEGSLFQSIEECVQAHRAGATATATSNTTMPEDAP</sequence>
<evidence type="ECO:0000256" key="10">
    <source>
        <dbReference type="SAM" id="SignalP"/>
    </source>
</evidence>
<dbReference type="EMBL" id="JAAVMX010000003">
    <property type="protein sequence ID" value="KAF4511740.1"/>
    <property type="molecule type" value="Genomic_DNA"/>
</dbReference>
<dbReference type="InterPro" id="IPR036852">
    <property type="entry name" value="Peptidase_S8/S53_dom_sf"/>
</dbReference>
<dbReference type="Proteomes" id="UP000557566">
    <property type="component" value="Unassembled WGS sequence"/>
</dbReference>
<organism evidence="13 14">
    <name type="scientific">Ophiocordyceps sinensis</name>
    <dbReference type="NCBI Taxonomy" id="72228"/>
    <lineage>
        <taxon>Eukaryota</taxon>
        <taxon>Fungi</taxon>
        <taxon>Dikarya</taxon>
        <taxon>Ascomycota</taxon>
        <taxon>Pezizomycotina</taxon>
        <taxon>Sordariomycetes</taxon>
        <taxon>Hypocreomycetidae</taxon>
        <taxon>Hypocreales</taxon>
        <taxon>Ophiocordycipitaceae</taxon>
        <taxon>Ophiocordyceps</taxon>
    </lineage>
</organism>
<comment type="caution">
    <text evidence="13">The sequence shown here is derived from an EMBL/GenBank/DDBJ whole genome shotgun (WGS) entry which is preliminary data.</text>
</comment>
<dbReference type="InterPro" id="IPR010435">
    <property type="entry name" value="C5a/SBT2-like_Fn3"/>
</dbReference>
<gene>
    <name evidence="13" type="ORF">G6O67_003512</name>
</gene>
<evidence type="ECO:0000256" key="6">
    <source>
        <dbReference type="PIRSR" id="PIRSR615500-1"/>
    </source>
</evidence>
<reference evidence="13 14" key="1">
    <citation type="journal article" date="2020" name="Genome Biol. Evol.">
        <title>A new high-quality draft genome assembly of the Chinese cordyceps Ophiocordyceps sinensis.</title>
        <authorList>
            <person name="Shu R."/>
            <person name="Zhang J."/>
            <person name="Meng Q."/>
            <person name="Zhang H."/>
            <person name="Zhou G."/>
            <person name="Li M."/>
            <person name="Wu P."/>
            <person name="Zhao Y."/>
            <person name="Chen C."/>
            <person name="Qin Q."/>
        </authorList>
    </citation>
    <scope>NUCLEOTIDE SEQUENCE [LARGE SCALE GENOMIC DNA]</scope>
    <source>
        <strain evidence="13 14">IOZ07</strain>
    </source>
</reference>
<keyword evidence="14" id="KW-1185">Reference proteome</keyword>
<feature type="domain" description="Peptidase S8/S53" evidence="11">
    <location>
        <begin position="160"/>
        <end position="425"/>
    </location>
</feature>
<proteinExistence type="inferred from homology"/>
<name>A0A8H4PWM0_9HYPO</name>
<dbReference type="GO" id="GO:0004252">
    <property type="term" value="F:serine-type endopeptidase activity"/>
    <property type="evidence" value="ECO:0007669"/>
    <property type="project" value="UniProtKB-UniRule"/>
</dbReference>
<dbReference type="SUPFAM" id="SSF52743">
    <property type="entry name" value="Subtilisin-like"/>
    <property type="match status" value="1"/>
</dbReference>
<dbReference type="InterPro" id="IPR050131">
    <property type="entry name" value="Peptidase_S8_subtilisin-like"/>
</dbReference>
<feature type="domain" description="C5a peptidase/Subtilisin-like protease SBT2-like Fn3-like" evidence="12">
    <location>
        <begin position="456"/>
        <end position="578"/>
    </location>
</feature>
<protein>
    <recommendedName>
        <fullName evidence="15">Subtilisin-like serine protease PR1C</fullName>
    </recommendedName>
</protein>
<dbReference type="PANTHER" id="PTHR43806:SF66">
    <property type="entry name" value="SERIN ENDOPEPTIDASE"/>
    <property type="match status" value="1"/>
</dbReference>
<dbReference type="PROSITE" id="PS00136">
    <property type="entry name" value="SUBTILASE_ASP"/>
    <property type="match status" value="1"/>
</dbReference>
<evidence type="ECO:0000259" key="11">
    <source>
        <dbReference type="Pfam" id="PF00082"/>
    </source>
</evidence>
<dbReference type="PANTHER" id="PTHR43806">
    <property type="entry name" value="PEPTIDASE S8"/>
    <property type="match status" value="1"/>
</dbReference>
<dbReference type="Pfam" id="PF00082">
    <property type="entry name" value="Peptidase_S8"/>
    <property type="match status" value="1"/>
</dbReference>
<comment type="similarity">
    <text evidence="1 7 8">Belongs to the peptidase S8 family.</text>
</comment>
<evidence type="ECO:0000256" key="7">
    <source>
        <dbReference type="PROSITE-ProRule" id="PRU01240"/>
    </source>
</evidence>
<feature type="chain" id="PRO_5034203061" description="Subtilisin-like serine protease PR1C" evidence="10">
    <location>
        <begin position="23"/>
        <end position="772"/>
    </location>
</feature>
<evidence type="ECO:0000259" key="12">
    <source>
        <dbReference type="Pfam" id="PF06280"/>
    </source>
</evidence>
<dbReference type="Pfam" id="PF06280">
    <property type="entry name" value="fn3_5"/>
    <property type="match status" value="1"/>
</dbReference>
<evidence type="ECO:0000256" key="1">
    <source>
        <dbReference type="ARBA" id="ARBA00011073"/>
    </source>
</evidence>
<accession>A0A8H4PWM0</accession>
<evidence type="ECO:0008006" key="15">
    <source>
        <dbReference type="Google" id="ProtNLM"/>
    </source>
</evidence>
<dbReference type="InterPro" id="IPR023827">
    <property type="entry name" value="Peptidase_S8_Asp-AS"/>
</dbReference>
<feature type="active site" description="Charge relay system" evidence="6 7">
    <location>
        <position position="212"/>
    </location>
</feature>
<feature type="region of interest" description="Disordered" evidence="9">
    <location>
        <begin position="109"/>
        <end position="137"/>
    </location>
</feature>
<dbReference type="InterPro" id="IPR022398">
    <property type="entry name" value="Peptidase_S8_His-AS"/>
</dbReference>
<evidence type="ECO:0000256" key="8">
    <source>
        <dbReference type="RuleBase" id="RU003355"/>
    </source>
</evidence>
<dbReference type="PRINTS" id="PR00723">
    <property type="entry name" value="SUBTILISIN"/>
</dbReference>
<dbReference type="OrthoDB" id="10256524at2759"/>
<dbReference type="AlphaFoldDB" id="A0A8H4PWM0"/>
<dbReference type="CDD" id="cd07489">
    <property type="entry name" value="Peptidases_S8_5"/>
    <property type="match status" value="1"/>
</dbReference>
<dbReference type="InterPro" id="IPR000209">
    <property type="entry name" value="Peptidase_S8/S53_dom"/>
</dbReference>
<dbReference type="InterPro" id="IPR034187">
    <property type="entry name" value="Peptidases_S8_5"/>
</dbReference>
<evidence type="ECO:0000256" key="9">
    <source>
        <dbReference type="SAM" id="MobiDB-lite"/>
    </source>
</evidence>
<evidence type="ECO:0000256" key="5">
    <source>
        <dbReference type="ARBA" id="ARBA00022825"/>
    </source>
</evidence>
<evidence type="ECO:0000256" key="4">
    <source>
        <dbReference type="ARBA" id="ARBA00022801"/>
    </source>
</evidence>
<dbReference type="Gene3D" id="3.40.50.200">
    <property type="entry name" value="Peptidase S8/S53 domain"/>
    <property type="match status" value="1"/>
</dbReference>
<dbReference type="InterPro" id="IPR023828">
    <property type="entry name" value="Peptidase_S8_Ser-AS"/>
</dbReference>
<evidence type="ECO:0000256" key="3">
    <source>
        <dbReference type="ARBA" id="ARBA00022729"/>
    </source>
</evidence>
<evidence type="ECO:0000256" key="2">
    <source>
        <dbReference type="ARBA" id="ARBA00022670"/>
    </source>
</evidence>
<feature type="active site" description="Charge relay system" evidence="6 7">
    <location>
        <position position="169"/>
    </location>
</feature>
<dbReference type="PROSITE" id="PS00137">
    <property type="entry name" value="SUBTILASE_HIS"/>
    <property type="match status" value="1"/>
</dbReference>
<dbReference type="GO" id="GO:0016020">
    <property type="term" value="C:membrane"/>
    <property type="evidence" value="ECO:0007669"/>
    <property type="project" value="InterPro"/>
</dbReference>
<keyword evidence="2 7" id="KW-0645">Protease</keyword>
<dbReference type="PROSITE" id="PS51892">
    <property type="entry name" value="SUBTILASE"/>
    <property type="match status" value="1"/>
</dbReference>
<keyword evidence="5 7" id="KW-0720">Serine protease</keyword>
<feature type="active site" description="Charge relay system" evidence="6 7">
    <location>
        <position position="386"/>
    </location>
</feature>
<dbReference type="PROSITE" id="PS00138">
    <property type="entry name" value="SUBTILASE_SER"/>
    <property type="match status" value="1"/>
</dbReference>
<evidence type="ECO:0000313" key="14">
    <source>
        <dbReference type="Proteomes" id="UP000557566"/>
    </source>
</evidence>
<evidence type="ECO:0000313" key="13">
    <source>
        <dbReference type="EMBL" id="KAF4511740.1"/>
    </source>
</evidence>
<dbReference type="InterPro" id="IPR015500">
    <property type="entry name" value="Peptidase_S8_subtilisin-rel"/>
</dbReference>
<feature type="signal peptide" evidence="10">
    <location>
        <begin position="1"/>
        <end position="22"/>
    </location>
</feature>